<evidence type="ECO:0000313" key="6">
    <source>
        <dbReference type="EMBL" id="TXK04878.1"/>
    </source>
</evidence>
<dbReference type="EMBL" id="VRSW01000002">
    <property type="protein sequence ID" value="TXK04878.1"/>
    <property type="molecule type" value="Genomic_DNA"/>
</dbReference>
<dbReference type="GO" id="GO:0016740">
    <property type="term" value="F:transferase activity"/>
    <property type="evidence" value="ECO:0007669"/>
    <property type="project" value="UniProtKB-KW"/>
</dbReference>
<evidence type="ECO:0000313" key="7">
    <source>
        <dbReference type="Proteomes" id="UP000321196"/>
    </source>
</evidence>
<gene>
    <name evidence="6" type="ORF">FVP60_08185</name>
</gene>
<dbReference type="PROSITE" id="PS00523">
    <property type="entry name" value="SULFATASE_1"/>
    <property type="match status" value="1"/>
</dbReference>
<dbReference type="AlphaFoldDB" id="A0A5C8HMX1"/>
<dbReference type="InterPro" id="IPR050738">
    <property type="entry name" value="Sulfatase"/>
</dbReference>
<keyword evidence="3 6" id="KW-0378">Hydrolase</keyword>
<comment type="caution">
    <text evidence="6">The sequence shown here is derived from an EMBL/GenBank/DDBJ whole genome shotgun (WGS) entry which is preliminary data.</text>
</comment>
<sequence>MIDDMGFGAPSSFGGPCQMPTSERLAAGGVKFSRFHTTALCSPTRAALLTGRNHHSVGMGTLTDLSSGHPGYNTVRPDSAANVAEVLRLNGYNTAAFGKWHQTPTWELGATGPFDRWPTGEGFERFYGFLGGEADQWNPSLVDGTTPIEPPDTENYHLSEDLADRTIAFVRAQTGLAPDKPWFAYLAFGATHAPHHAPAEYIERYRGQFDDGWDAQRERTLAAQKQLGVVPADCELSPRPDAIPAWDDVTDDERRLYARMMEAYAAAATHTDDQVGRIVDELEKLGRLDDTLIVYILGDNGASVEGGAEGTLNEFAQYNSVPETVAFMLERIDQIGGPELFNHYTSGWAHAMDTPYQWTKQVASHWGGTRNGMVAHWPNGFAARGEVREQFTHVTSVVPTILEAAGLPLPEIVNGVAQMAYPNPAFGYAFDSAEAPEQHTTQYFETVGNRGIYHEGWSACAIHSVPWDLTGQLPRFEEDEWELYAPGDHSQAHNVAAEHPEQLARMKELFLTEAARFNVLPLDDRKTVKLNSALVGRPDPMAGRTRMRLYPGARHIAENSVLDVKNRTHSVTATVTIGEEPAEGAIIAQGGRFGGWTLYFDEGRLAYAHNWVDHERYYVRSEQVIAAGEHEVQMVFDYDGGGVGKGGTATLFVDGEQVASGRIDNTCGYLFGTSEVMDVGRDSGAPVIDGYRTPHGICTAMIDSVVIDVDPQVDRDDAGMVRTLLQRQ</sequence>
<organism evidence="6 7">
    <name type="scientific">Microbacterium mitrae</name>
    <dbReference type="NCBI Taxonomy" id="664640"/>
    <lineage>
        <taxon>Bacteria</taxon>
        <taxon>Bacillati</taxon>
        <taxon>Actinomycetota</taxon>
        <taxon>Actinomycetes</taxon>
        <taxon>Micrococcales</taxon>
        <taxon>Microbacteriaceae</taxon>
        <taxon>Microbacterium</taxon>
    </lineage>
</organism>
<evidence type="ECO:0000256" key="3">
    <source>
        <dbReference type="ARBA" id="ARBA00022801"/>
    </source>
</evidence>
<keyword evidence="4" id="KW-0106">Calcium</keyword>
<protein>
    <submittedName>
        <fullName evidence="6">Sulfatase-like hydrolase/transferase</fullName>
    </submittedName>
</protein>
<dbReference type="Gene3D" id="2.60.120.200">
    <property type="match status" value="1"/>
</dbReference>
<dbReference type="CDD" id="cd16025">
    <property type="entry name" value="PAS_like"/>
    <property type="match status" value="1"/>
</dbReference>
<dbReference type="GO" id="GO:0016787">
    <property type="term" value="F:hydrolase activity"/>
    <property type="evidence" value="ECO:0007669"/>
    <property type="project" value="UniProtKB-KW"/>
</dbReference>
<comment type="similarity">
    <text evidence="1">Belongs to the sulfatase family.</text>
</comment>
<accession>A0A5C8HMX1</accession>
<evidence type="ECO:0000256" key="4">
    <source>
        <dbReference type="ARBA" id="ARBA00022837"/>
    </source>
</evidence>
<dbReference type="SUPFAM" id="SSF53649">
    <property type="entry name" value="Alkaline phosphatase-like"/>
    <property type="match status" value="1"/>
</dbReference>
<dbReference type="PANTHER" id="PTHR42693:SF43">
    <property type="entry name" value="BLL2667 PROTEIN"/>
    <property type="match status" value="1"/>
</dbReference>
<keyword evidence="7" id="KW-1185">Reference proteome</keyword>
<dbReference type="InterPro" id="IPR024607">
    <property type="entry name" value="Sulfatase_CS"/>
</dbReference>
<dbReference type="InterPro" id="IPR013320">
    <property type="entry name" value="ConA-like_dom_sf"/>
</dbReference>
<proteinExistence type="inferred from homology"/>
<dbReference type="Pfam" id="PF00884">
    <property type="entry name" value="Sulfatase"/>
    <property type="match status" value="1"/>
</dbReference>
<dbReference type="PANTHER" id="PTHR42693">
    <property type="entry name" value="ARYLSULFATASE FAMILY MEMBER"/>
    <property type="match status" value="1"/>
</dbReference>
<keyword evidence="6" id="KW-0808">Transferase</keyword>
<evidence type="ECO:0000256" key="2">
    <source>
        <dbReference type="ARBA" id="ARBA00022723"/>
    </source>
</evidence>
<keyword evidence="2" id="KW-0479">Metal-binding</keyword>
<evidence type="ECO:0000259" key="5">
    <source>
        <dbReference type="Pfam" id="PF00884"/>
    </source>
</evidence>
<feature type="domain" description="Sulfatase N-terminal" evidence="5">
    <location>
        <begin position="1"/>
        <end position="406"/>
    </location>
</feature>
<dbReference type="Gene3D" id="3.30.1120.10">
    <property type="match status" value="1"/>
</dbReference>
<name>A0A5C8HMX1_9MICO</name>
<evidence type="ECO:0000256" key="1">
    <source>
        <dbReference type="ARBA" id="ARBA00008779"/>
    </source>
</evidence>
<dbReference type="Gene3D" id="3.40.720.10">
    <property type="entry name" value="Alkaline Phosphatase, subunit A"/>
    <property type="match status" value="1"/>
</dbReference>
<dbReference type="InterPro" id="IPR017850">
    <property type="entry name" value="Alkaline_phosphatase_core_sf"/>
</dbReference>
<dbReference type="SUPFAM" id="SSF49899">
    <property type="entry name" value="Concanavalin A-like lectins/glucanases"/>
    <property type="match status" value="1"/>
</dbReference>
<dbReference type="InterPro" id="IPR000917">
    <property type="entry name" value="Sulfatase_N"/>
</dbReference>
<dbReference type="Proteomes" id="UP000321196">
    <property type="component" value="Unassembled WGS sequence"/>
</dbReference>
<reference evidence="6 7" key="1">
    <citation type="submission" date="2019-08" db="EMBL/GenBank/DDBJ databases">
        <authorList>
            <person name="Dong K."/>
        </authorList>
    </citation>
    <scope>NUCLEOTIDE SEQUENCE [LARGE SCALE GENOMIC DNA]</scope>
    <source>
        <strain evidence="6 7">M4-8</strain>
    </source>
</reference>
<dbReference type="OrthoDB" id="9777306at2"/>
<dbReference type="GO" id="GO:0046872">
    <property type="term" value="F:metal ion binding"/>
    <property type="evidence" value="ECO:0007669"/>
    <property type="project" value="UniProtKB-KW"/>
</dbReference>